<dbReference type="Proteomes" id="UP001642464">
    <property type="component" value="Unassembled WGS sequence"/>
</dbReference>
<evidence type="ECO:0000313" key="2">
    <source>
        <dbReference type="EMBL" id="CAK9021285.1"/>
    </source>
</evidence>
<keyword evidence="3" id="KW-1185">Reference proteome</keyword>
<evidence type="ECO:0000256" key="1">
    <source>
        <dbReference type="SAM" id="MobiDB-lite"/>
    </source>
</evidence>
<reference evidence="2 3" key="1">
    <citation type="submission" date="2024-02" db="EMBL/GenBank/DDBJ databases">
        <authorList>
            <person name="Chen Y."/>
            <person name="Shah S."/>
            <person name="Dougan E. K."/>
            <person name="Thang M."/>
            <person name="Chan C."/>
        </authorList>
    </citation>
    <scope>NUCLEOTIDE SEQUENCE [LARGE SCALE GENOMIC DNA]</scope>
</reference>
<gene>
    <name evidence="2" type="ORF">SCF082_LOCUS15275</name>
</gene>
<comment type="caution">
    <text evidence="2">The sequence shown here is derived from an EMBL/GenBank/DDBJ whole genome shotgun (WGS) entry which is preliminary data.</text>
</comment>
<feature type="compositionally biased region" description="Acidic residues" evidence="1">
    <location>
        <begin position="633"/>
        <end position="645"/>
    </location>
</feature>
<feature type="region of interest" description="Disordered" evidence="1">
    <location>
        <begin position="621"/>
        <end position="667"/>
    </location>
</feature>
<evidence type="ECO:0000313" key="3">
    <source>
        <dbReference type="Proteomes" id="UP001642464"/>
    </source>
</evidence>
<sequence>MGNPQETAQERWRCKGAACWGWARRGRMRVVVVDAFGCKAEDRALWREFRGATTKAVRDVDLGGVKIEVVRLAEVRRLVYDEADPKCGTEGMRELDRVDMFCIGCQPNLFPWEEAGRDLAVLLRMCFVTSKVVFGSGALGHFLGYLCCTRGLHLLPVNGPAGSELSSLDAHAMAAKVRDPQRDVFLDCATGDTYMFKARKGRWVPYTNVGSKLKSGKEPRVTRHVARVAKPLVGTYFSKSNETICFAEGRTANHWLLRGIEEVEFVVRSQSKWMLDADSNLRSKHQYETILRDRAAPLLVRCRNFVAAHFDISARYPQTLMILQNFVRKEMRRIQQRGSVDRKGAVYLNFQTQLAETTEDSQAVARSVESRLTQDARTRAEAAHASECVFLQNRSKEYKVVRSNKDVAKLRAKQPVKSTRKRQSNFAANDGCDFKTENSLAEQALRLRKVKETRARGMVFCKPRMRPCSAPMHKVHSASTGDLRLAYLRQDSKEPVFDATDHRHGELTSNPLATTHNFRTFKANPALARAKSATTLRPQTAASSSKQREKLAQSRHVAKQQRAKPRLTSKEEAKLRTIRADGPFKSQFDLERAEYFENKSKWLSQQVFSSFVGPATLDQRTRGILSPLSPTGGDDEDDDDDDDDAGTNSNVPGSPSSKKTSAAAQSLAQARALENPYLPVSSHKFREESSRVWMR</sequence>
<feature type="compositionally biased region" description="Polar residues" evidence="1">
    <location>
        <begin position="532"/>
        <end position="545"/>
    </location>
</feature>
<feature type="region of interest" description="Disordered" evidence="1">
    <location>
        <begin position="530"/>
        <end position="573"/>
    </location>
</feature>
<proteinExistence type="predicted"/>
<feature type="compositionally biased region" description="Basic residues" evidence="1">
    <location>
        <begin position="556"/>
        <end position="567"/>
    </location>
</feature>
<feature type="compositionally biased region" description="Polar residues" evidence="1">
    <location>
        <begin position="646"/>
        <end position="660"/>
    </location>
</feature>
<name>A0ABP0K3C7_9DINO</name>
<accession>A0ABP0K3C7</accession>
<organism evidence="2 3">
    <name type="scientific">Durusdinium trenchii</name>
    <dbReference type="NCBI Taxonomy" id="1381693"/>
    <lineage>
        <taxon>Eukaryota</taxon>
        <taxon>Sar</taxon>
        <taxon>Alveolata</taxon>
        <taxon>Dinophyceae</taxon>
        <taxon>Suessiales</taxon>
        <taxon>Symbiodiniaceae</taxon>
        <taxon>Durusdinium</taxon>
    </lineage>
</organism>
<dbReference type="EMBL" id="CAXAMM010009760">
    <property type="protein sequence ID" value="CAK9021285.1"/>
    <property type="molecule type" value="Genomic_DNA"/>
</dbReference>
<protein>
    <submittedName>
        <fullName evidence="2">Uncharacterized protein</fullName>
    </submittedName>
</protein>